<keyword evidence="4 6" id="KW-0378">Hydrolase</keyword>
<keyword evidence="7" id="KW-0175">Coiled coil</keyword>
<keyword evidence="2 6" id="KW-0963">Cytoplasm</keyword>
<dbReference type="EMBL" id="JADINA010000021">
    <property type="protein sequence ID" value="MBO8426320.1"/>
    <property type="molecule type" value="Genomic_DNA"/>
</dbReference>
<dbReference type="Proteomes" id="UP000823634">
    <property type="component" value="Unassembled WGS sequence"/>
</dbReference>
<dbReference type="Gene3D" id="1.10.287.1040">
    <property type="entry name" value="Exonuclease VII, small subunit"/>
    <property type="match status" value="1"/>
</dbReference>
<comment type="caution">
    <text evidence="8">The sequence shown here is derived from an EMBL/GenBank/DDBJ whole genome shotgun (WGS) entry which is preliminary data.</text>
</comment>
<evidence type="ECO:0000256" key="1">
    <source>
        <dbReference type="ARBA" id="ARBA00009998"/>
    </source>
</evidence>
<keyword evidence="3 6" id="KW-0540">Nuclease</keyword>
<gene>
    <name evidence="6 8" type="primary">xseB</name>
    <name evidence="8" type="ORF">IAC61_03250</name>
</gene>
<evidence type="ECO:0000256" key="6">
    <source>
        <dbReference type="HAMAP-Rule" id="MF_00337"/>
    </source>
</evidence>
<dbReference type="GO" id="GO:0005829">
    <property type="term" value="C:cytosol"/>
    <property type="evidence" value="ECO:0007669"/>
    <property type="project" value="TreeGrafter"/>
</dbReference>
<comment type="subcellular location">
    <subcellularLocation>
        <location evidence="6">Cytoplasm</location>
    </subcellularLocation>
</comment>
<dbReference type="PANTHER" id="PTHR34137:SF1">
    <property type="entry name" value="EXODEOXYRIBONUCLEASE 7 SMALL SUBUNIT"/>
    <property type="match status" value="1"/>
</dbReference>
<name>A0A9D9GT88_9FIRM</name>
<dbReference type="NCBIfam" id="TIGR01280">
    <property type="entry name" value="xseB"/>
    <property type="match status" value="1"/>
</dbReference>
<dbReference type="GO" id="GO:0009318">
    <property type="term" value="C:exodeoxyribonuclease VII complex"/>
    <property type="evidence" value="ECO:0007669"/>
    <property type="project" value="UniProtKB-UniRule"/>
</dbReference>
<dbReference type="EC" id="3.1.11.6" evidence="6"/>
<dbReference type="PIRSF" id="PIRSF006488">
    <property type="entry name" value="Exonuc_VII_S"/>
    <property type="match status" value="1"/>
</dbReference>
<reference evidence="8" key="1">
    <citation type="submission" date="2020-10" db="EMBL/GenBank/DDBJ databases">
        <authorList>
            <person name="Gilroy R."/>
        </authorList>
    </citation>
    <scope>NUCLEOTIDE SEQUENCE</scope>
    <source>
        <strain evidence="8">17113</strain>
    </source>
</reference>
<organism evidence="8 9">
    <name type="scientific">Candidatus Alloenteromonas pullistercoris</name>
    <dbReference type="NCBI Taxonomy" id="2840785"/>
    <lineage>
        <taxon>Bacteria</taxon>
        <taxon>Bacillati</taxon>
        <taxon>Bacillota</taxon>
        <taxon>Bacillota incertae sedis</taxon>
        <taxon>Candidatus Alloenteromonas</taxon>
    </lineage>
</organism>
<evidence type="ECO:0000313" key="8">
    <source>
        <dbReference type="EMBL" id="MBO8426320.1"/>
    </source>
</evidence>
<evidence type="ECO:0000256" key="5">
    <source>
        <dbReference type="ARBA" id="ARBA00022839"/>
    </source>
</evidence>
<sequence length="67" mass="7628">MTFEEKLGRLSEIVERLEGKAMGLEESLKLYQEGKTLSAELAKELEEAKLKIEELSESKENNKADNQ</sequence>
<dbReference type="SUPFAM" id="SSF116842">
    <property type="entry name" value="XseB-like"/>
    <property type="match status" value="1"/>
</dbReference>
<dbReference type="Pfam" id="PF02609">
    <property type="entry name" value="Exonuc_VII_S"/>
    <property type="match status" value="1"/>
</dbReference>
<accession>A0A9D9GT88</accession>
<dbReference type="InterPro" id="IPR003761">
    <property type="entry name" value="Exonuc_VII_S"/>
</dbReference>
<keyword evidence="5 6" id="KW-0269">Exonuclease</keyword>
<evidence type="ECO:0000256" key="4">
    <source>
        <dbReference type="ARBA" id="ARBA00022801"/>
    </source>
</evidence>
<comment type="function">
    <text evidence="6">Bidirectionally degrades single-stranded DNA into large acid-insoluble oligonucleotides, which are then degraded further into small acid-soluble oligonucleotides.</text>
</comment>
<dbReference type="GO" id="GO:0006308">
    <property type="term" value="P:DNA catabolic process"/>
    <property type="evidence" value="ECO:0007669"/>
    <property type="project" value="UniProtKB-UniRule"/>
</dbReference>
<comment type="catalytic activity">
    <reaction evidence="6">
        <text>Exonucleolytic cleavage in either 5'- to 3'- or 3'- to 5'-direction to yield nucleoside 5'-phosphates.</text>
        <dbReference type="EC" id="3.1.11.6"/>
    </reaction>
</comment>
<protein>
    <recommendedName>
        <fullName evidence="6">Exodeoxyribonuclease 7 small subunit</fullName>
        <ecNumber evidence="6">3.1.11.6</ecNumber>
    </recommendedName>
    <alternativeName>
        <fullName evidence="6">Exodeoxyribonuclease VII small subunit</fullName>
        <shortName evidence="6">Exonuclease VII small subunit</shortName>
    </alternativeName>
</protein>
<evidence type="ECO:0000256" key="7">
    <source>
        <dbReference type="SAM" id="Coils"/>
    </source>
</evidence>
<evidence type="ECO:0000313" key="9">
    <source>
        <dbReference type="Proteomes" id="UP000823634"/>
    </source>
</evidence>
<proteinExistence type="inferred from homology"/>
<comment type="subunit">
    <text evidence="6">Heterooligomer composed of large and small subunits.</text>
</comment>
<evidence type="ECO:0000256" key="2">
    <source>
        <dbReference type="ARBA" id="ARBA00022490"/>
    </source>
</evidence>
<dbReference type="InterPro" id="IPR037004">
    <property type="entry name" value="Exonuc_VII_ssu_sf"/>
</dbReference>
<comment type="similarity">
    <text evidence="1 6">Belongs to the XseB family.</text>
</comment>
<dbReference type="HAMAP" id="MF_00337">
    <property type="entry name" value="Exonuc_7_S"/>
    <property type="match status" value="1"/>
</dbReference>
<dbReference type="GO" id="GO:0008855">
    <property type="term" value="F:exodeoxyribonuclease VII activity"/>
    <property type="evidence" value="ECO:0007669"/>
    <property type="project" value="UniProtKB-UniRule"/>
</dbReference>
<evidence type="ECO:0000256" key="3">
    <source>
        <dbReference type="ARBA" id="ARBA00022722"/>
    </source>
</evidence>
<feature type="coiled-coil region" evidence="7">
    <location>
        <begin position="7"/>
        <end position="65"/>
    </location>
</feature>
<dbReference type="AlphaFoldDB" id="A0A9D9GT88"/>
<reference evidence="8" key="2">
    <citation type="journal article" date="2021" name="PeerJ">
        <title>Extensive microbial diversity within the chicken gut microbiome revealed by metagenomics and culture.</title>
        <authorList>
            <person name="Gilroy R."/>
            <person name="Ravi A."/>
            <person name="Getino M."/>
            <person name="Pursley I."/>
            <person name="Horton D.L."/>
            <person name="Alikhan N.F."/>
            <person name="Baker D."/>
            <person name="Gharbi K."/>
            <person name="Hall N."/>
            <person name="Watson M."/>
            <person name="Adriaenssens E.M."/>
            <person name="Foster-Nyarko E."/>
            <person name="Jarju S."/>
            <person name="Secka A."/>
            <person name="Antonio M."/>
            <person name="Oren A."/>
            <person name="Chaudhuri R.R."/>
            <person name="La Ragione R."/>
            <person name="Hildebrand F."/>
            <person name="Pallen M.J."/>
        </authorList>
    </citation>
    <scope>NUCLEOTIDE SEQUENCE</scope>
    <source>
        <strain evidence="8">17113</strain>
    </source>
</reference>
<dbReference type="PANTHER" id="PTHR34137">
    <property type="entry name" value="EXODEOXYRIBONUCLEASE 7 SMALL SUBUNIT"/>
    <property type="match status" value="1"/>
</dbReference>